<dbReference type="GO" id="GO:0015421">
    <property type="term" value="F:ABC-type oligopeptide transporter activity"/>
    <property type="evidence" value="ECO:0007669"/>
    <property type="project" value="TreeGrafter"/>
</dbReference>
<dbReference type="PANTHER" id="PTHR43394:SF1">
    <property type="entry name" value="ATP-BINDING CASSETTE SUB-FAMILY B MEMBER 10, MITOCHONDRIAL"/>
    <property type="match status" value="1"/>
</dbReference>
<evidence type="ECO:0000256" key="1">
    <source>
        <dbReference type="ARBA" id="ARBA00004651"/>
    </source>
</evidence>
<dbReference type="Gene3D" id="3.40.50.300">
    <property type="entry name" value="P-loop containing nucleotide triphosphate hydrolases"/>
    <property type="match status" value="1"/>
</dbReference>
<dbReference type="GO" id="GO:0016887">
    <property type="term" value="F:ATP hydrolysis activity"/>
    <property type="evidence" value="ECO:0007669"/>
    <property type="project" value="InterPro"/>
</dbReference>
<organism evidence="12 13">
    <name type="scientific">Granulicatella adiacens ATCC 49175</name>
    <dbReference type="NCBI Taxonomy" id="638301"/>
    <lineage>
        <taxon>Bacteria</taxon>
        <taxon>Bacillati</taxon>
        <taxon>Bacillota</taxon>
        <taxon>Bacilli</taxon>
        <taxon>Lactobacillales</taxon>
        <taxon>Carnobacteriaceae</taxon>
        <taxon>Granulicatella</taxon>
    </lineage>
</organism>
<evidence type="ECO:0000256" key="5">
    <source>
        <dbReference type="ARBA" id="ARBA00022741"/>
    </source>
</evidence>
<dbReference type="GO" id="GO:0005524">
    <property type="term" value="F:ATP binding"/>
    <property type="evidence" value="ECO:0007669"/>
    <property type="project" value="UniProtKB-KW"/>
</dbReference>
<evidence type="ECO:0000256" key="7">
    <source>
        <dbReference type="ARBA" id="ARBA00022989"/>
    </source>
</evidence>
<keyword evidence="5" id="KW-0547">Nucleotide-binding</keyword>
<evidence type="ECO:0000256" key="2">
    <source>
        <dbReference type="ARBA" id="ARBA00022448"/>
    </source>
</evidence>
<keyword evidence="3" id="KW-1003">Cell membrane</keyword>
<dbReference type="GeneID" id="78411833"/>
<dbReference type="InterPro" id="IPR003439">
    <property type="entry name" value="ABC_transporter-like_ATP-bd"/>
</dbReference>
<keyword evidence="6 12" id="KW-0067">ATP-binding</keyword>
<dbReference type="CDD" id="cd18541">
    <property type="entry name" value="ABC_6TM_TmrB_like"/>
    <property type="match status" value="1"/>
</dbReference>
<feature type="domain" description="ABC transmembrane type-1" evidence="11">
    <location>
        <begin position="20"/>
        <end position="304"/>
    </location>
</feature>
<dbReference type="SUPFAM" id="SSF52540">
    <property type="entry name" value="P-loop containing nucleoside triphosphate hydrolases"/>
    <property type="match status" value="1"/>
</dbReference>
<keyword evidence="4 9" id="KW-0812">Transmembrane</keyword>
<feature type="transmembrane region" description="Helical" evidence="9">
    <location>
        <begin position="61"/>
        <end position="87"/>
    </location>
</feature>
<keyword evidence="13" id="KW-1185">Reference proteome</keyword>
<feature type="transmembrane region" description="Helical" evidence="9">
    <location>
        <begin position="278"/>
        <end position="296"/>
    </location>
</feature>
<dbReference type="Gene3D" id="1.20.1560.10">
    <property type="entry name" value="ABC transporter type 1, transmembrane domain"/>
    <property type="match status" value="1"/>
</dbReference>
<name>C8NGN1_9LACT</name>
<evidence type="ECO:0000256" key="6">
    <source>
        <dbReference type="ARBA" id="ARBA00022840"/>
    </source>
</evidence>
<dbReference type="PROSITE" id="PS00211">
    <property type="entry name" value="ABC_TRANSPORTER_1"/>
    <property type="match status" value="1"/>
</dbReference>
<evidence type="ECO:0000259" key="10">
    <source>
        <dbReference type="PROSITE" id="PS50893"/>
    </source>
</evidence>
<dbReference type="HOGENOM" id="CLU_000604_84_3_9"/>
<dbReference type="AlphaFoldDB" id="C8NGN1"/>
<dbReference type="Pfam" id="PF00664">
    <property type="entry name" value="ABC_membrane"/>
    <property type="match status" value="1"/>
</dbReference>
<feature type="transmembrane region" description="Helical" evidence="9">
    <location>
        <begin position="131"/>
        <end position="151"/>
    </location>
</feature>
<feature type="transmembrane region" description="Helical" evidence="9">
    <location>
        <begin position="20"/>
        <end position="41"/>
    </location>
</feature>
<reference evidence="12 13" key="1">
    <citation type="submission" date="2009-08" db="EMBL/GenBank/DDBJ databases">
        <authorList>
            <person name="Muzny D."/>
            <person name="Qin X."/>
            <person name="Deng J."/>
            <person name="Jiang H."/>
            <person name="Liu Y."/>
            <person name="Qu J."/>
            <person name="Song X.-Z."/>
            <person name="Zhang L."/>
            <person name="Thornton R."/>
            <person name="Coyle M."/>
            <person name="Francisco L."/>
            <person name="Jackson L."/>
            <person name="Javaid M."/>
            <person name="Korchina V."/>
            <person name="Kovar C."/>
            <person name="Mata R."/>
            <person name="Mathew T."/>
            <person name="Ngo R."/>
            <person name="Nguyen L."/>
            <person name="Nguyen N."/>
            <person name="Okwuonu G."/>
            <person name="Ongeri F."/>
            <person name="Pham C."/>
            <person name="Simmons D."/>
            <person name="Wilczek-Boney K."/>
            <person name="Hale W."/>
            <person name="Jakkamsetti A."/>
            <person name="Pham P."/>
            <person name="Ruth R."/>
            <person name="San Lucas F."/>
            <person name="Warren J."/>
            <person name="Zhang J."/>
            <person name="Zhao Z."/>
            <person name="Zhou C."/>
            <person name="Zhu D."/>
            <person name="Lee S."/>
            <person name="Bess C."/>
            <person name="Blankenburg K."/>
            <person name="Forbes L."/>
            <person name="Fu Q."/>
            <person name="Gubbala S."/>
            <person name="Hirani K."/>
            <person name="Jayaseelan J.C."/>
            <person name="Lara F."/>
            <person name="Munidasa M."/>
            <person name="Palculict T."/>
            <person name="Patil S."/>
            <person name="Pu L.-L."/>
            <person name="Saada N."/>
            <person name="Tang L."/>
            <person name="Weissenberger G."/>
            <person name="Zhu Y."/>
            <person name="Hemphill L."/>
            <person name="Shang Y."/>
            <person name="Youmans B."/>
            <person name="Ayvaz T."/>
            <person name="Ross M."/>
            <person name="Santibanez J."/>
            <person name="Aqrawi P."/>
            <person name="Gross S."/>
            <person name="Joshi V."/>
            <person name="Fowler G."/>
            <person name="Nazareth L."/>
            <person name="Reid J."/>
            <person name="Worley K."/>
            <person name="Petrosino J."/>
            <person name="Highlander S."/>
            <person name="Gibbs R."/>
        </authorList>
    </citation>
    <scope>NUCLEOTIDE SEQUENCE [LARGE SCALE GENOMIC DNA]</scope>
    <source>
        <strain evidence="12 13">ATCC 49175</strain>
    </source>
</reference>
<feature type="transmembrane region" description="Helical" evidence="9">
    <location>
        <begin position="245"/>
        <end position="266"/>
    </location>
</feature>
<evidence type="ECO:0000313" key="12">
    <source>
        <dbReference type="EMBL" id="EEW36858.1"/>
    </source>
</evidence>
<dbReference type="Proteomes" id="UP000005926">
    <property type="component" value="Unassembled WGS sequence"/>
</dbReference>
<dbReference type="InterPro" id="IPR003593">
    <property type="entry name" value="AAA+_ATPase"/>
</dbReference>
<dbReference type="PROSITE" id="PS50893">
    <property type="entry name" value="ABC_TRANSPORTER_2"/>
    <property type="match status" value="1"/>
</dbReference>
<dbReference type="InterPro" id="IPR027417">
    <property type="entry name" value="P-loop_NTPase"/>
</dbReference>
<dbReference type="PANTHER" id="PTHR43394">
    <property type="entry name" value="ATP-DEPENDENT PERMEASE MDL1, MITOCHONDRIAL"/>
    <property type="match status" value="1"/>
</dbReference>
<dbReference type="Pfam" id="PF00005">
    <property type="entry name" value="ABC_tran"/>
    <property type="match status" value="1"/>
</dbReference>
<protein>
    <submittedName>
        <fullName evidence="12">ABC transporter, ATP-binding protein</fullName>
    </submittedName>
</protein>
<comment type="subcellular location">
    <subcellularLocation>
        <location evidence="1">Cell membrane</location>
        <topology evidence="1">Multi-pass membrane protein</topology>
    </subcellularLocation>
</comment>
<dbReference type="InterPro" id="IPR017871">
    <property type="entry name" value="ABC_transporter-like_CS"/>
</dbReference>
<dbReference type="SUPFAM" id="SSF90123">
    <property type="entry name" value="ABC transporter transmembrane region"/>
    <property type="match status" value="1"/>
</dbReference>
<sequence>MNDLIKLVIGFIKKHPMRYLVSFVLMVASSIAAVYPARIVGQVVDKIVASELNGDWLWTQLVILVGIILVAYITESIWTNLIFMGYYEMQKELRVKLLQNNLMKKIPFYAHFRTGDIITRSSEDVMTIGDMMGFGMFALMNSTLMVTVSIYMMVTTISLPLTIVAVLPLPILSYLVYKWGFDLEEEYNKAQNAVSQLNNEVLEMIDGTYVIRAYGQEDAMMDEFRAKTKKAMKQNIIVSEIESRFIPLAQLFMMISFTIALLYGGYLVSTGTILVGDVIAFQVYMGAIMWPMFMIGDIITNYKRGKVATERINEILRYDDDIERGGTKALETIESIEFKDFHFTYPGEEASLLKGINLTLKKGETLGIVGKTGSGKTTLLMQLLHQFPYKGEKLFINAEPLIDYDSQTVAGHLAYVPQEHTLFSRTIRENMLFGKEDATDDEIWEALTLASFEGDVKRMPDELDTMVGEKGVSLSGGQKQRLSIARAFLRNRECLILDDALSAVDAKTEREIISHLQQERGGCMNIISAHRLSAIRHADEIIVMNEGRISERGTHEELLEQRGWYYEQYLTQEMEEEIE</sequence>
<feature type="domain" description="ABC transporter" evidence="10">
    <location>
        <begin position="336"/>
        <end position="571"/>
    </location>
</feature>
<evidence type="ECO:0000313" key="13">
    <source>
        <dbReference type="Proteomes" id="UP000005926"/>
    </source>
</evidence>
<keyword evidence="8 9" id="KW-0472">Membrane</keyword>
<keyword evidence="7 9" id="KW-1133">Transmembrane helix</keyword>
<evidence type="ECO:0000259" key="11">
    <source>
        <dbReference type="PROSITE" id="PS50929"/>
    </source>
</evidence>
<evidence type="ECO:0000256" key="8">
    <source>
        <dbReference type="ARBA" id="ARBA00023136"/>
    </source>
</evidence>
<dbReference type="PROSITE" id="PS50929">
    <property type="entry name" value="ABC_TM1F"/>
    <property type="match status" value="1"/>
</dbReference>
<dbReference type="SMART" id="SM00382">
    <property type="entry name" value="AAA"/>
    <property type="match status" value="1"/>
</dbReference>
<accession>C8NGN1</accession>
<dbReference type="STRING" id="638301.HMPREF0444_1076"/>
<dbReference type="RefSeq" id="WP_005607214.1">
    <property type="nucleotide sequence ID" value="NZ_CP102283.1"/>
</dbReference>
<dbReference type="InterPro" id="IPR039421">
    <property type="entry name" value="Type_1_exporter"/>
</dbReference>
<feature type="transmembrane region" description="Helical" evidence="9">
    <location>
        <begin position="157"/>
        <end position="177"/>
    </location>
</feature>
<evidence type="ECO:0000256" key="3">
    <source>
        <dbReference type="ARBA" id="ARBA00022475"/>
    </source>
</evidence>
<proteinExistence type="predicted"/>
<dbReference type="InterPro" id="IPR011527">
    <property type="entry name" value="ABC1_TM_dom"/>
</dbReference>
<dbReference type="FunFam" id="3.40.50.300:FF:000221">
    <property type="entry name" value="Multidrug ABC transporter ATP-binding protein"/>
    <property type="match status" value="1"/>
</dbReference>
<dbReference type="eggNOG" id="COG1132">
    <property type="taxonomic scope" value="Bacteria"/>
</dbReference>
<comment type="caution">
    <text evidence="12">The sequence shown here is derived from an EMBL/GenBank/DDBJ whole genome shotgun (WGS) entry which is preliminary data.</text>
</comment>
<evidence type="ECO:0000256" key="4">
    <source>
        <dbReference type="ARBA" id="ARBA00022692"/>
    </source>
</evidence>
<dbReference type="EMBL" id="ACKZ01000020">
    <property type="protein sequence ID" value="EEW36858.1"/>
    <property type="molecule type" value="Genomic_DNA"/>
</dbReference>
<gene>
    <name evidence="12" type="ORF">HMPREF0444_1076</name>
</gene>
<dbReference type="InterPro" id="IPR036640">
    <property type="entry name" value="ABC1_TM_sf"/>
</dbReference>
<keyword evidence="2" id="KW-0813">Transport</keyword>
<evidence type="ECO:0000256" key="9">
    <source>
        <dbReference type="SAM" id="Phobius"/>
    </source>
</evidence>
<dbReference type="GO" id="GO:0005886">
    <property type="term" value="C:plasma membrane"/>
    <property type="evidence" value="ECO:0007669"/>
    <property type="project" value="UniProtKB-SubCell"/>
</dbReference>